<keyword evidence="2 3" id="KW-0808">Transferase</keyword>
<gene>
    <name evidence="3" type="ORF">L207DRAFT_460710</name>
</gene>
<evidence type="ECO:0000313" key="4">
    <source>
        <dbReference type="Proteomes" id="UP000235786"/>
    </source>
</evidence>
<dbReference type="Gene3D" id="3.30.2140.20">
    <property type="match status" value="1"/>
</dbReference>
<evidence type="ECO:0000256" key="1">
    <source>
        <dbReference type="ARBA" id="ARBA00006547"/>
    </source>
</evidence>
<dbReference type="OrthoDB" id="10260017at2759"/>
<organism evidence="3 4">
    <name type="scientific">Hyaloscypha variabilis (strain UAMH 11265 / GT02V1 / F)</name>
    <name type="common">Meliniomyces variabilis</name>
    <dbReference type="NCBI Taxonomy" id="1149755"/>
    <lineage>
        <taxon>Eukaryota</taxon>
        <taxon>Fungi</taxon>
        <taxon>Dikarya</taxon>
        <taxon>Ascomycota</taxon>
        <taxon>Pezizomycotina</taxon>
        <taxon>Leotiomycetes</taxon>
        <taxon>Helotiales</taxon>
        <taxon>Hyaloscyphaceae</taxon>
        <taxon>Hyaloscypha</taxon>
        <taxon>Hyaloscypha variabilis</taxon>
    </lineage>
</organism>
<dbReference type="PRINTS" id="PR01543">
    <property type="entry name" value="ANATRNSFRASE"/>
</dbReference>
<reference evidence="3 4" key="1">
    <citation type="submission" date="2016-04" db="EMBL/GenBank/DDBJ databases">
        <title>A degradative enzymes factory behind the ericoid mycorrhizal symbiosis.</title>
        <authorList>
            <consortium name="DOE Joint Genome Institute"/>
            <person name="Martino E."/>
            <person name="Morin E."/>
            <person name="Grelet G."/>
            <person name="Kuo A."/>
            <person name="Kohler A."/>
            <person name="Daghino S."/>
            <person name="Barry K."/>
            <person name="Choi C."/>
            <person name="Cichocki N."/>
            <person name="Clum A."/>
            <person name="Copeland A."/>
            <person name="Hainaut M."/>
            <person name="Haridas S."/>
            <person name="Labutti K."/>
            <person name="Lindquist E."/>
            <person name="Lipzen A."/>
            <person name="Khouja H.-R."/>
            <person name="Murat C."/>
            <person name="Ohm R."/>
            <person name="Olson A."/>
            <person name="Spatafora J."/>
            <person name="Veneault-Fourrey C."/>
            <person name="Henrissat B."/>
            <person name="Grigoriev I."/>
            <person name="Martin F."/>
            <person name="Perotto S."/>
        </authorList>
    </citation>
    <scope>NUCLEOTIDE SEQUENCE [LARGE SCALE GENOMIC DNA]</scope>
    <source>
        <strain evidence="3 4">F</strain>
    </source>
</reference>
<dbReference type="EMBL" id="KZ613946">
    <property type="protein sequence ID" value="PMD39923.1"/>
    <property type="molecule type" value="Genomic_DNA"/>
</dbReference>
<dbReference type="PANTHER" id="PTHR11786">
    <property type="entry name" value="N-HYDROXYARYLAMINE O-ACETYLTRANSFERASE"/>
    <property type="match status" value="1"/>
</dbReference>
<proteinExistence type="inferred from homology"/>
<accession>A0A2J6RN50</accession>
<dbReference type="Pfam" id="PF00797">
    <property type="entry name" value="Acetyltransf_2"/>
    <property type="match status" value="1"/>
</dbReference>
<dbReference type="PANTHER" id="PTHR11786:SF0">
    <property type="entry name" value="ARYLAMINE N-ACETYLTRANSFERASE 4-RELATED"/>
    <property type="match status" value="1"/>
</dbReference>
<dbReference type="InterPro" id="IPR038765">
    <property type="entry name" value="Papain-like_cys_pep_sf"/>
</dbReference>
<comment type="similarity">
    <text evidence="1 2">Belongs to the arylamine N-acetyltransferase family.</text>
</comment>
<dbReference type="Proteomes" id="UP000235786">
    <property type="component" value="Unassembled WGS sequence"/>
</dbReference>
<name>A0A2J6RN50_HYAVF</name>
<protein>
    <submittedName>
        <fullName evidence="3">Arylamine N-acetyltransferase 1</fullName>
    </submittedName>
</protein>
<dbReference type="InterPro" id="IPR053710">
    <property type="entry name" value="Arylamine_NAT_domain_sf"/>
</dbReference>
<dbReference type="InterPro" id="IPR001447">
    <property type="entry name" value="Arylamine_N-AcTrfase"/>
</dbReference>
<dbReference type="GO" id="GO:0016407">
    <property type="term" value="F:acetyltransferase activity"/>
    <property type="evidence" value="ECO:0007669"/>
    <property type="project" value="InterPro"/>
</dbReference>
<evidence type="ECO:0000313" key="3">
    <source>
        <dbReference type="EMBL" id="PMD39923.1"/>
    </source>
</evidence>
<keyword evidence="2" id="KW-0012">Acyltransferase</keyword>
<keyword evidence="4" id="KW-1185">Reference proteome</keyword>
<evidence type="ECO:0000256" key="2">
    <source>
        <dbReference type="RuleBase" id="RU003452"/>
    </source>
</evidence>
<dbReference type="SUPFAM" id="SSF54001">
    <property type="entry name" value="Cysteine proteinases"/>
    <property type="match status" value="1"/>
</dbReference>
<dbReference type="AlphaFoldDB" id="A0A2J6RN50"/>
<sequence>MSTTSSQPTTGPFTDTKQMFVNDPREMYTREQIDAYLSYISFPVTKYKISPEIAQTHDGLAYLSTLQKYQLARVPFENLELHYSKERHISLDQNDIFDKVVVSRNGRGGYCMENNALFGMLLKSLGFEVIPTGARVLLSGGSGGWSHSANLVCIASQTYLVDVGFGANGPTRPLPLVHGYISKWGATETELRLVYQEPRNPVVQGMWTFESRISESYDWTSNYCFGLTEFSPQDFEVMSYATSTRRTSWFTFEIVCQKMILDEEKNDIVGAVILSGSRLKRRILGNTETIAECANENERVAVLQKHFGINLSRRERIGIKGMVTELKGGSKSGL</sequence>